<dbReference type="PANTHER" id="PTHR43881">
    <property type="entry name" value="GAMMA-GLUTAMYLTRANSPEPTIDASE (AFU_ORTHOLOGUE AFUA_4G13580)"/>
    <property type="match status" value="1"/>
</dbReference>
<evidence type="ECO:0000313" key="1">
    <source>
        <dbReference type="EMBL" id="TLP71826.1"/>
    </source>
</evidence>
<proteinExistence type="predicted"/>
<dbReference type="InterPro" id="IPR043138">
    <property type="entry name" value="GGT_lsub"/>
</dbReference>
<dbReference type="PRINTS" id="PR01210">
    <property type="entry name" value="GGTRANSPTASE"/>
</dbReference>
<accession>A0A5R9A201</accession>
<dbReference type="AlphaFoldDB" id="A0A5R9A201"/>
<dbReference type="Gene3D" id="1.10.246.130">
    <property type="match status" value="1"/>
</dbReference>
<gene>
    <name evidence="1" type="ORF">FEF27_12150</name>
</gene>
<dbReference type="RefSeq" id="WP_138171156.1">
    <property type="nucleotide sequence ID" value="NZ_VAWA01000025.1"/>
</dbReference>
<dbReference type="EMBL" id="VAWA01000025">
    <property type="protein sequence ID" value="TLP71826.1"/>
    <property type="molecule type" value="Genomic_DNA"/>
</dbReference>
<sequence length="594" mass="63958">MLESTRPELLGDFGMVASTHWLASQTGMSILERGGNAADAAAASGFALQVLEPHLNGPGGEVPILVWSETEQKVEVINGQGTAPQAATVERLKDMGLEIMPGTGLLSAVVPGAFGAWLTLLERHGSMSLREVLSPAIRFAEHGHPVLGRVTRTIETVQEMFTQEWPTSAATWLPGGQVPAPNSRFRNTVLARTYTRLIEEAEAAGSDRDTQLDAARRAWYTGFVAEAIESFCRSNEVKDTSGRRHPGLLTGQDLADWQAEVEEPATLEYQNYTVCKTGPWGQGPVMLQQLAILQGYGLDSVPAGSADWVHLLLESGKLAFADREAWYGDPRYTDIPLQELLSADYAAQRRNLIDQATASRQLRPGSPGGRTPVLPQYPDAAGLEGAAAGVGEPTVAHNGETRGDTCHVDVVDSSGMMVAATPSGGWLQASPTIPELGFCLTSRAQMFWLQEGLPNSLRPGARPRTTLSPSFALRDGKPWMAFGTPGGDSQDQWNLQLFLNVVHGGMNLQEAIDAPAFHSTHIPSSFYPRESFPAQVMIEDRVPASVLDELARRGHDLKVGGGWTEGRLSAVSREGQWLRAGANPRGAQGYAVGR</sequence>
<dbReference type="Pfam" id="PF01019">
    <property type="entry name" value="G_glu_transpept"/>
    <property type="match status" value="1"/>
</dbReference>
<dbReference type="Proteomes" id="UP000306544">
    <property type="component" value="Unassembled WGS sequence"/>
</dbReference>
<keyword evidence="1" id="KW-0808">Transferase</keyword>
<evidence type="ECO:0000313" key="2">
    <source>
        <dbReference type="Proteomes" id="UP000306544"/>
    </source>
</evidence>
<keyword evidence="2" id="KW-1185">Reference proteome</keyword>
<comment type="caution">
    <text evidence="1">The sequence shown here is derived from an EMBL/GenBank/DDBJ whole genome shotgun (WGS) entry which is preliminary data.</text>
</comment>
<reference evidence="1 2" key="1">
    <citation type="submission" date="2019-05" db="EMBL/GenBank/DDBJ databases">
        <title>Nesterenkonia sp. GY239, isolated from the Southern Atlantic Ocean.</title>
        <authorList>
            <person name="Zhang G."/>
        </authorList>
    </citation>
    <scope>NUCLEOTIDE SEQUENCE [LARGE SCALE GENOMIC DNA]</scope>
    <source>
        <strain evidence="1 2">GY239</strain>
    </source>
</reference>
<dbReference type="PANTHER" id="PTHR43881:SF1">
    <property type="entry name" value="GAMMA-GLUTAMYLTRANSPEPTIDASE (AFU_ORTHOLOGUE AFUA_4G13580)"/>
    <property type="match status" value="1"/>
</dbReference>
<organism evidence="1 2">
    <name type="scientific">Nesterenkonia sphaerica</name>
    <dbReference type="NCBI Taxonomy" id="1804988"/>
    <lineage>
        <taxon>Bacteria</taxon>
        <taxon>Bacillati</taxon>
        <taxon>Actinomycetota</taxon>
        <taxon>Actinomycetes</taxon>
        <taxon>Micrococcales</taxon>
        <taxon>Micrococcaceae</taxon>
        <taxon>Nesterenkonia</taxon>
    </lineage>
</organism>
<protein>
    <submittedName>
        <fullName evidence="1">Gamma-glutamyltransferase family protein</fullName>
    </submittedName>
</protein>
<dbReference type="InterPro" id="IPR052896">
    <property type="entry name" value="GGT-like_enzyme"/>
</dbReference>
<dbReference type="SUPFAM" id="SSF56235">
    <property type="entry name" value="N-terminal nucleophile aminohydrolases (Ntn hydrolases)"/>
    <property type="match status" value="1"/>
</dbReference>
<name>A0A5R9A201_9MICC</name>
<dbReference type="GO" id="GO:0016740">
    <property type="term" value="F:transferase activity"/>
    <property type="evidence" value="ECO:0007669"/>
    <property type="project" value="UniProtKB-KW"/>
</dbReference>
<dbReference type="InterPro" id="IPR043137">
    <property type="entry name" value="GGT_ssub_C"/>
</dbReference>
<dbReference type="InterPro" id="IPR029055">
    <property type="entry name" value="Ntn_hydrolases_N"/>
</dbReference>
<dbReference type="OrthoDB" id="9781342at2"/>
<dbReference type="Gene3D" id="3.60.20.40">
    <property type="match status" value="1"/>
</dbReference>